<dbReference type="PRINTS" id="PR00149">
    <property type="entry name" value="FUMRATELYASE"/>
</dbReference>
<name>A0ABS4KVQ0_9CLOT</name>
<dbReference type="EC" id="4.3.1.1" evidence="6"/>
<dbReference type="EMBL" id="JAGGLM010000009">
    <property type="protein sequence ID" value="MBP2032964.1"/>
    <property type="molecule type" value="Genomic_DNA"/>
</dbReference>
<dbReference type="InterPro" id="IPR018951">
    <property type="entry name" value="Fumarase_C_C"/>
</dbReference>
<keyword evidence="3" id="KW-0175">Coiled coil</keyword>
<dbReference type="InterPro" id="IPR022761">
    <property type="entry name" value="Fumarate_lyase_N"/>
</dbReference>
<protein>
    <submittedName>
        <fullName evidence="6">Aspartate ammonia-lyase</fullName>
        <ecNumber evidence="6">4.3.1.1</ecNumber>
    </submittedName>
</protein>
<dbReference type="InterPro" id="IPR024083">
    <property type="entry name" value="Fumarase/histidase_N"/>
</dbReference>
<dbReference type="PROSITE" id="PS00163">
    <property type="entry name" value="FUMARATE_LYASES"/>
    <property type="match status" value="1"/>
</dbReference>
<dbReference type="PANTHER" id="PTHR42696:SF2">
    <property type="entry name" value="ASPARTATE AMMONIA-LYASE"/>
    <property type="match status" value="1"/>
</dbReference>
<evidence type="ECO:0000313" key="7">
    <source>
        <dbReference type="Proteomes" id="UP001519307"/>
    </source>
</evidence>
<sequence>MDFRIEKDLLGEKEIDKSAYFGINTKRALENFELPGKIVNLNLIREIALIKKAAAMVNKNLKELNKDKADAIIKASDEIIDGKFDDEFKLSAFQGGAGTSTNMNVNEVIANRAIEILGGEKGDYNLVHPLNDVNMSQSTNDVYPTALRIAAIHLIRRLSTSLADLQDELQIKENEFSDIIKLGRTELMDALPMMAGQGFGAYAKAISRDRWRIYKSEERLREINIGGTAIGTGLNATNRFAYEITDIIQNLTGLGMARSDYPMDGTENCDVFVEVSGLLKSLACNLLKISNDLRLLNSGPKGGIGEIILPEVQAGSTIMPGKVNPVIAEMVGQVSMKVIANDTAITMACSAGQLELNAFTPLIADCLLESLELLDGAVIIFKEKCIKDIKVNEENCRKNLERSTAAAAALVHYIGYDRAGKVAKMALKENKTIKEVLYKEKILSEEKIDKIINPYELTKPGIPGK</sequence>
<dbReference type="InterPro" id="IPR051546">
    <property type="entry name" value="Aspartate_Ammonia-Lyase"/>
</dbReference>
<dbReference type="Pfam" id="PF00206">
    <property type="entry name" value="Lyase_1"/>
    <property type="match status" value="1"/>
</dbReference>
<organism evidence="6 7">
    <name type="scientific">Clostridium algifaecis</name>
    <dbReference type="NCBI Taxonomy" id="1472040"/>
    <lineage>
        <taxon>Bacteria</taxon>
        <taxon>Bacillati</taxon>
        <taxon>Bacillota</taxon>
        <taxon>Clostridia</taxon>
        <taxon>Eubacteriales</taxon>
        <taxon>Clostridiaceae</taxon>
        <taxon>Clostridium</taxon>
    </lineage>
</organism>
<dbReference type="PANTHER" id="PTHR42696">
    <property type="entry name" value="ASPARTATE AMMONIA-LYASE"/>
    <property type="match status" value="1"/>
</dbReference>
<keyword evidence="2 6" id="KW-0456">Lyase</keyword>
<comment type="caution">
    <text evidence="6">The sequence shown here is derived from an EMBL/GenBank/DDBJ whole genome shotgun (WGS) entry which is preliminary data.</text>
</comment>
<dbReference type="Proteomes" id="UP001519307">
    <property type="component" value="Unassembled WGS sequence"/>
</dbReference>
<evidence type="ECO:0000259" key="4">
    <source>
        <dbReference type="Pfam" id="PF00206"/>
    </source>
</evidence>
<dbReference type="CDD" id="cd01357">
    <property type="entry name" value="Aspartase"/>
    <property type="match status" value="1"/>
</dbReference>
<feature type="domain" description="Fumarase C C-terminal" evidence="5">
    <location>
        <begin position="408"/>
        <end position="459"/>
    </location>
</feature>
<dbReference type="Gene3D" id="1.10.40.30">
    <property type="entry name" value="Fumarase/aspartase (C-terminal domain)"/>
    <property type="match status" value="1"/>
</dbReference>
<reference evidence="6 7" key="1">
    <citation type="submission" date="2021-03" db="EMBL/GenBank/DDBJ databases">
        <title>Genomic Encyclopedia of Type Strains, Phase IV (KMG-IV): sequencing the most valuable type-strain genomes for metagenomic binning, comparative biology and taxonomic classification.</title>
        <authorList>
            <person name="Goeker M."/>
        </authorList>
    </citation>
    <scope>NUCLEOTIDE SEQUENCE [LARGE SCALE GENOMIC DNA]</scope>
    <source>
        <strain evidence="6 7">DSM 28783</strain>
    </source>
</reference>
<dbReference type="InterPro" id="IPR020557">
    <property type="entry name" value="Fumarate_lyase_CS"/>
</dbReference>
<evidence type="ECO:0000259" key="5">
    <source>
        <dbReference type="Pfam" id="PF10415"/>
    </source>
</evidence>
<feature type="coiled-coil region" evidence="3">
    <location>
        <begin position="155"/>
        <end position="182"/>
    </location>
</feature>
<dbReference type="Gene3D" id="1.20.200.10">
    <property type="entry name" value="Fumarase/aspartase (Central domain)"/>
    <property type="match status" value="1"/>
</dbReference>
<dbReference type="RefSeq" id="WP_209702124.1">
    <property type="nucleotide sequence ID" value="NZ_JAGGLM010000009.1"/>
</dbReference>
<dbReference type="Pfam" id="PF10415">
    <property type="entry name" value="FumaraseC_C"/>
    <property type="match status" value="1"/>
</dbReference>
<dbReference type="GO" id="GO:0008797">
    <property type="term" value="F:aspartate ammonia-lyase activity"/>
    <property type="evidence" value="ECO:0007669"/>
    <property type="project" value="UniProtKB-EC"/>
</dbReference>
<dbReference type="Gene3D" id="1.10.275.10">
    <property type="entry name" value="Fumarase/aspartase (N-terminal domain)"/>
    <property type="match status" value="1"/>
</dbReference>
<evidence type="ECO:0000313" key="6">
    <source>
        <dbReference type="EMBL" id="MBP2032964.1"/>
    </source>
</evidence>
<feature type="domain" description="Fumarate lyase N-terminal" evidence="4">
    <location>
        <begin position="11"/>
        <end position="339"/>
    </location>
</feature>
<dbReference type="NCBIfam" id="NF008909">
    <property type="entry name" value="PRK12273.1"/>
    <property type="match status" value="1"/>
</dbReference>
<dbReference type="SUPFAM" id="SSF48557">
    <property type="entry name" value="L-aspartase-like"/>
    <property type="match status" value="1"/>
</dbReference>
<keyword evidence="1" id="KW-0028">Amino-acid biosynthesis</keyword>
<dbReference type="InterPro" id="IPR000362">
    <property type="entry name" value="Fumarate_lyase_fam"/>
</dbReference>
<gene>
    <name evidence="6" type="ORF">J2Z42_001643</name>
</gene>
<evidence type="ECO:0000256" key="2">
    <source>
        <dbReference type="ARBA" id="ARBA00023239"/>
    </source>
</evidence>
<dbReference type="InterPro" id="IPR008948">
    <property type="entry name" value="L-Aspartase-like"/>
</dbReference>
<evidence type="ECO:0000256" key="1">
    <source>
        <dbReference type="ARBA" id="ARBA00022605"/>
    </source>
</evidence>
<proteinExistence type="predicted"/>
<keyword evidence="7" id="KW-1185">Reference proteome</keyword>
<accession>A0ABS4KVQ0</accession>
<evidence type="ECO:0000256" key="3">
    <source>
        <dbReference type="SAM" id="Coils"/>
    </source>
</evidence>